<reference evidence="5 6" key="1">
    <citation type="journal article" date="2019" name="Int. J. Syst. Evol. Microbiol.">
        <title>The Global Catalogue of Microorganisms (GCM) 10K type strain sequencing project: providing services to taxonomists for standard genome sequencing and annotation.</title>
        <authorList>
            <consortium name="The Broad Institute Genomics Platform"/>
            <consortium name="The Broad Institute Genome Sequencing Center for Infectious Disease"/>
            <person name="Wu L."/>
            <person name="Ma J."/>
        </authorList>
    </citation>
    <scope>NUCLEOTIDE SEQUENCE [LARGE SCALE GENOMIC DNA]</scope>
    <source>
        <strain evidence="5 6">IBRC-M 10256</strain>
    </source>
</reference>
<comment type="similarity">
    <text evidence="1">Belongs to the type-I restriction system S methylase family.</text>
</comment>
<comment type="caution">
    <text evidence="5">The sequence shown here is derived from an EMBL/GenBank/DDBJ whole genome shotgun (WGS) entry which is preliminary data.</text>
</comment>
<dbReference type="GO" id="GO:0004519">
    <property type="term" value="F:endonuclease activity"/>
    <property type="evidence" value="ECO:0007669"/>
    <property type="project" value="UniProtKB-KW"/>
</dbReference>
<dbReference type="PANTHER" id="PTHR30408">
    <property type="entry name" value="TYPE-1 RESTRICTION ENZYME ECOKI SPECIFICITY PROTEIN"/>
    <property type="match status" value="1"/>
</dbReference>
<evidence type="ECO:0000256" key="3">
    <source>
        <dbReference type="ARBA" id="ARBA00023125"/>
    </source>
</evidence>
<gene>
    <name evidence="5" type="ORF">ACFOUR_08200</name>
</gene>
<dbReference type="Gene3D" id="3.90.220.20">
    <property type="entry name" value="DNA methylase specificity domains"/>
    <property type="match status" value="2"/>
</dbReference>
<feature type="domain" description="Type I restriction modification DNA specificity" evidence="4">
    <location>
        <begin position="21"/>
        <end position="188"/>
    </location>
</feature>
<dbReference type="PANTHER" id="PTHR30408:SF12">
    <property type="entry name" value="TYPE I RESTRICTION ENZYME MJAVIII SPECIFICITY SUBUNIT"/>
    <property type="match status" value="1"/>
</dbReference>
<dbReference type="GO" id="GO:0016787">
    <property type="term" value="F:hydrolase activity"/>
    <property type="evidence" value="ECO:0007669"/>
    <property type="project" value="UniProtKB-KW"/>
</dbReference>
<dbReference type="GO" id="GO:0003677">
    <property type="term" value="F:DNA binding"/>
    <property type="evidence" value="ECO:0007669"/>
    <property type="project" value="UniProtKB-KW"/>
</dbReference>
<evidence type="ECO:0000256" key="1">
    <source>
        <dbReference type="ARBA" id="ARBA00010923"/>
    </source>
</evidence>
<dbReference type="CDD" id="cd17256">
    <property type="entry name" value="RMtype1_S_EcoJA65PI-TRD1-CR1_like"/>
    <property type="match status" value="1"/>
</dbReference>
<feature type="domain" description="Type I restriction modification DNA specificity" evidence="4">
    <location>
        <begin position="273"/>
        <end position="401"/>
    </location>
</feature>
<dbReference type="SUPFAM" id="SSF116734">
    <property type="entry name" value="DNA methylase specificity domain"/>
    <property type="match status" value="2"/>
</dbReference>
<keyword evidence="2" id="KW-0680">Restriction system</keyword>
<dbReference type="AlphaFoldDB" id="A0ABD5NNB9"/>
<evidence type="ECO:0000313" key="5">
    <source>
        <dbReference type="EMBL" id="MFC3958347.1"/>
    </source>
</evidence>
<evidence type="ECO:0000313" key="6">
    <source>
        <dbReference type="Proteomes" id="UP001595846"/>
    </source>
</evidence>
<dbReference type="Gene3D" id="1.10.287.1120">
    <property type="entry name" value="Bipartite methylase S protein"/>
    <property type="match status" value="1"/>
</dbReference>
<dbReference type="EC" id="3.1.21.-" evidence="5"/>
<dbReference type="EMBL" id="JBHSAQ010000003">
    <property type="protein sequence ID" value="MFC3958347.1"/>
    <property type="molecule type" value="Genomic_DNA"/>
</dbReference>
<sequence length="426" mass="47959">MSRTTSEAKRVLLNSREIEIPADWDVVTVGDVSQKTKGKKPDALYDNPAQDRLPYLTIAASQGEVSQWANSEDGKRASDDHILMVWDGASSGTVFKSFEGIIGSTLAAFEFDEGDLDSDFAYYSLSHHEDRISELSEGTGITHVPRDFTQIFQILKPPLLEQRRIAGILSKVDDQIKLTNDIIKKVEELEKGLLQNLFKLFFEQDCKTIQLGPFSVTIPSHWSVEMLDDLNKDEYPICYGVLKPGDYHADGVQLLNIEDITDTGEVLSDSVHRISEELHEQYSRSEIQGGEVVVSVKGTVGRVVHLNDDIEKSNISRDLARITPTERLDPRWLRYCLSTKIYKDLIEVYSTGSTRASLNIGDLREIPVVCPPISEQLEISDVIETLESTLECERYRKQKLQSLKHGLMQDLLTGKVRVNDITVEDS</sequence>
<keyword evidence="5" id="KW-0540">Nuclease</keyword>
<evidence type="ECO:0000259" key="4">
    <source>
        <dbReference type="Pfam" id="PF01420"/>
    </source>
</evidence>
<dbReference type="GeneID" id="73904033"/>
<dbReference type="RefSeq" id="WP_256531306.1">
    <property type="nucleotide sequence ID" value="NZ_CP101824.1"/>
</dbReference>
<dbReference type="InterPro" id="IPR000055">
    <property type="entry name" value="Restrct_endonuc_typeI_TRD"/>
</dbReference>
<keyword evidence="6" id="KW-1185">Reference proteome</keyword>
<proteinExistence type="inferred from homology"/>
<name>A0ABD5NNB9_9EURY</name>
<keyword evidence="3" id="KW-0238">DNA-binding</keyword>
<keyword evidence="5" id="KW-0378">Hydrolase</keyword>
<dbReference type="InterPro" id="IPR052021">
    <property type="entry name" value="Type-I_RS_S_subunit"/>
</dbReference>
<dbReference type="InterPro" id="IPR044946">
    <property type="entry name" value="Restrct_endonuc_typeI_TRD_sf"/>
</dbReference>
<organism evidence="5 6">
    <name type="scientific">Halovivax cerinus</name>
    <dbReference type="NCBI Taxonomy" id="1487865"/>
    <lineage>
        <taxon>Archaea</taxon>
        <taxon>Methanobacteriati</taxon>
        <taxon>Methanobacteriota</taxon>
        <taxon>Stenosarchaea group</taxon>
        <taxon>Halobacteria</taxon>
        <taxon>Halobacteriales</taxon>
        <taxon>Natrialbaceae</taxon>
        <taxon>Halovivax</taxon>
    </lineage>
</organism>
<accession>A0ABD5NNB9</accession>
<dbReference type="Pfam" id="PF01420">
    <property type="entry name" value="Methylase_S"/>
    <property type="match status" value="2"/>
</dbReference>
<protein>
    <submittedName>
        <fullName evidence="5">Restriction endonuclease subunit S</fullName>
        <ecNumber evidence="5">3.1.21.-</ecNumber>
    </submittedName>
</protein>
<evidence type="ECO:0000256" key="2">
    <source>
        <dbReference type="ARBA" id="ARBA00022747"/>
    </source>
</evidence>
<keyword evidence="5" id="KW-0255">Endonuclease</keyword>
<dbReference type="Proteomes" id="UP001595846">
    <property type="component" value="Unassembled WGS sequence"/>
</dbReference>
<dbReference type="GO" id="GO:0009307">
    <property type="term" value="P:DNA restriction-modification system"/>
    <property type="evidence" value="ECO:0007669"/>
    <property type="project" value="UniProtKB-KW"/>
</dbReference>